<accession>A0A366JI68</accession>
<reference evidence="2 3" key="1">
    <citation type="submission" date="2018-06" db="EMBL/GenBank/DDBJ databases">
        <title>Freshwater and sediment microbial communities from various areas in North America, analyzing microbe dynamics in response to fracking.</title>
        <authorList>
            <person name="Lamendella R."/>
        </authorList>
    </citation>
    <scope>NUCLEOTIDE SEQUENCE [LARGE SCALE GENOMIC DNA]</scope>
    <source>
        <strain evidence="2 3">14_TX</strain>
    </source>
</reference>
<dbReference type="Proteomes" id="UP000252731">
    <property type="component" value="Unassembled WGS sequence"/>
</dbReference>
<evidence type="ECO:0000313" key="3">
    <source>
        <dbReference type="Proteomes" id="UP000252731"/>
    </source>
</evidence>
<keyword evidence="1" id="KW-0472">Membrane</keyword>
<organism evidence="2 3">
    <name type="scientific">Cytobacillus firmus</name>
    <name type="common">Bacillus firmus</name>
    <dbReference type="NCBI Taxonomy" id="1399"/>
    <lineage>
        <taxon>Bacteria</taxon>
        <taxon>Bacillati</taxon>
        <taxon>Bacillota</taxon>
        <taxon>Bacilli</taxon>
        <taxon>Bacillales</taxon>
        <taxon>Bacillaceae</taxon>
        <taxon>Cytobacillus</taxon>
    </lineage>
</organism>
<comment type="caution">
    <text evidence="2">The sequence shown here is derived from an EMBL/GenBank/DDBJ whole genome shotgun (WGS) entry which is preliminary data.</text>
</comment>
<gene>
    <name evidence="2" type="ORF">DFO70_1306</name>
</gene>
<evidence type="ECO:0000313" key="2">
    <source>
        <dbReference type="EMBL" id="RBP86200.1"/>
    </source>
</evidence>
<proteinExistence type="predicted"/>
<dbReference type="EMBL" id="QNSF01000030">
    <property type="protein sequence ID" value="RBP86200.1"/>
    <property type="molecule type" value="Genomic_DNA"/>
</dbReference>
<keyword evidence="1" id="KW-1133">Transmembrane helix</keyword>
<dbReference type="OrthoDB" id="2643649at2"/>
<feature type="transmembrane region" description="Helical" evidence="1">
    <location>
        <begin position="39"/>
        <end position="60"/>
    </location>
</feature>
<protein>
    <submittedName>
        <fullName evidence="2">Uncharacterized protein</fullName>
    </submittedName>
</protein>
<name>A0A366JI68_CYTFI</name>
<evidence type="ECO:0000256" key="1">
    <source>
        <dbReference type="SAM" id="Phobius"/>
    </source>
</evidence>
<keyword evidence="3" id="KW-1185">Reference proteome</keyword>
<dbReference type="RefSeq" id="WP_113885653.1">
    <property type="nucleotide sequence ID" value="NZ_QNSF01000030.1"/>
</dbReference>
<sequence>MKKIEVLLSVLLIVTGLVCLTMSGTMMIRQDITAYFKTFLQTCAWMGVPIILAGIVYLIIVKKRG</sequence>
<keyword evidence="1" id="KW-0812">Transmembrane</keyword>
<dbReference type="AlphaFoldDB" id="A0A366JI68"/>